<evidence type="ECO:0000313" key="15">
    <source>
        <dbReference type="EMBL" id="KLO09890.1"/>
    </source>
</evidence>
<protein>
    <submittedName>
        <fullName evidence="15">Cytochrome P450</fullName>
    </submittedName>
</protein>
<comment type="cofactor">
    <cofactor evidence="1 13">
        <name>heme</name>
        <dbReference type="ChEBI" id="CHEBI:30413"/>
    </cofactor>
</comment>
<dbReference type="InterPro" id="IPR017972">
    <property type="entry name" value="Cyt_P450_CS"/>
</dbReference>
<dbReference type="EMBL" id="KQ086042">
    <property type="protein sequence ID" value="KLO09890.1"/>
    <property type="molecule type" value="Genomic_DNA"/>
</dbReference>
<evidence type="ECO:0000313" key="16">
    <source>
        <dbReference type="Proteomes" id="UP000053477"/>
    </source>
</evidence>
<dbReference type="SUPFAM" id="SSF48264">
    <property type="entry name" value="Cytochrome P450"/>
    <property type="match status" value="1"/>
</dbReference>
<dbReference type="GO" id="GO:0016705">
    <property type="term" value="F:oxidoreductase activity, acting on paired donors, with incorporation or reduction of molecular oxygen"/>
    <property type="evidence" value="ECO:0007669"/>
    <property type="project" value="InterPro"/>
</dbReference>
<feature type="binding site" description="axial binding residue" evidence="13">
    <location>
        <position position="169"/>
    </location>
    <ligand>
        <name>heme</name>
        <dbReference type="ChEBI" id="CHEBI:30413"/>
    </ligand>
    <ligandPart>
        <name>Fe</name>
        <dbReference type="ChEBI" id="CHEBI:18248"/>
    </ligandPart>
</feature>
<evidence type="ECO:0000256" key="1">
    <source>
        <dbReference type="ARBA" id="ARBA00001971"/>
    </source>
</evidence>
<keyword evidence="16" id="KW-1185">Reference proteome</keyword>
<dbReference type="AlphaFoldDB" id="A0A0H2RDD1"/>
<dbReference type="PRINTS" id="PR00463">
    <property type="entry name" value="EP450I"/>
</dbReference>
<dbReference type="GO" id="GO:0016020">
    <property type="term" value="C:membrane"/>
    <property type="evidence" value="ECO:0007669"/>
    <property type="project" value="UniProtKB-SubCell"/>
</dbReference>
<keyword evidence="12" id="KW-0472">Membrane</keyword>
<proteinExistence type="inferred from homology"/>
<comment type="subcellular location">
    <subcellularLocation>
        <location evidence="2">Membrane</location>
    </subcellularLocation>
</comment>
<evidence type="ECO:0000256" key="6">
    <source>
        <dbReference type="ARBA" id="ARBA00022692"/>
    </source>
</evidence>
<dbReference type="Pfam" id="PF00067">
    <property type="entry name" value="p450"/>
    <property type="match status" value="1"/>
</dbReference>
<dbReference type="InParanoid" id="A0A0H2RDD1"/>
<organism evidence="15 16">
    <name type="scientific">Schizopora paradoxa</name>
    <dbReference type="NCBI Taxonomy" id="27342"/>
    <lineage>
        <taxon>Eukaryota</taxon>
        <taxon>Fungi</taxon>
        <taxon>Dikarya</taxon>
        <taxon>Basidiomycota</taxon>
        <taxon>Agaricomycotina</taxon>
        <taxon>Agaricomycetes</taxon>
        <taxon>Hymenochaetales</taxon>
        <taxon>Schizoporaceae</taxon>
        <taxon>Schizopora</taxon>
    </lineage>
</organism>
<gene>
    <name evidence="15" type="ORF">SCHPADRAFT_878854</name>
</gene>
<dbReference type="GO" id="GO:0020037">
    <property type="term" value="F:heme binding"/>
    <property type="evidence" value="ECO:0007669"/>
    <property type="project" value="InterPro"/>
</dbReference>
<dbReference type="STRING" id="27342.A0A0H2RDD1"/>
<evidence type="ECO:0000256" key="7">
    <source>
        <dbReference type="ARBA" id="ARBA00022723"/>
    </source>
</evidence>
<keyword evidence="11 14" id="KW-0503">Monooxygenase</keyword>
<evidence type="ECO:0000256" key="2">
    <source>
        <dbReference type="ARBA" id="ARBA00004370"/>
    </source>
</evidence>
<dbReference type="Gene3D" id="1.10.630.10">
    <property type="entry name" value="Cytochrome P450"/>
    <property type="match status" value="1"/>
</dbReference>
<sequence length="242" mass="26978">MTSIFLSENIREDGSIVDEEAFNGAAASLYMGGVDTTVTSVMTFILQMLKNPEVQRLAQLEIDEVVGSDRLPAFNDMQDMPYVRGVCAEVWRLTVVLPLIPAHQTTEDDEYEGYHIPAGTTVFANAWAMAFNPEYFPDPYEFKPERWLGEKVHGPHPTDFVFGFGRRICPGQDWAEKLLFIVVSSMLSVFNIQSSVGEDGKPIPPNENYSLGFLRQLGSSQCKITPRSLKAASLLENSVFAK</sequence>
<keyword evidence="6" id="KW-0812">Transmembrane</keyword>
<dbReference type="GO" id="GO:0004497">
    <property type="term" value="F:monooxygenase activity"/>
    <property type="evidence" value="ECO:0007669"/>
    <property type="project" value="UniProtKB-KW"/>
</dbReference>
<dbReference type="GO" id="GO:0005506">
    <property type="term" value="F:iron ion binding"/>
    <property type="evidence" value="ECO:0007669"/>
    <property type="project" value="InterPro"/>
</dbReference>
<dbReference type="Proteomes" id="UP000053477">
    <property type="component" value="Unassembled WGS sequence"/>
</dbReference>
<evidence type="ECO:0000256" key="5">
    <source>
        <dbReference type="ARBA" id="ARBA00022617"/>
    </source>
</evidence>
<comment type="pathway">
    <text evidence="3">Secondary metabolite biosynthesis.</text>
</comment>
<reference evidence="15 16" key="1">
    <citation type="submission" date="2015-04" db="EMBL/GenBank/DDBJ databases">
        <title>Complete genome sequence of Schizopora paradoxa KUC8140, a cosmopolitan wood degrader in East Asia.</title>
        <authorList>
            <consortium name="DOE Joint Genome Institute"/>
            <person name="Min B."/>
            <person name="Park H."/>
            <person name="Jang Y."/>
            <person name="Kim J.-J."/>
            <person name="Kim K.H."/>
            <person name="Pangilinan J."/>
            <person name="Lipzen A."/>
            <person name="Riley R."/>
            <person name="Grigoriev I.V."/>
            <person name="Spatafora J.W."/>
            <person name="Choi I.-G."/>
        </authorList>
    </citation>
    <scope>NUCLEOTIDE SEQUENCE [LARGE SCALE GENOMIC DNA]</scope>
    <source>
        <strain evidence="15 16">KUC8140</strain>
    </source>
</reference>
<dbReference type="InterPro" id="IPR050364">
    <property type="entry name" value="Cytochrome_P450_fung"/>
</dbReference>
<comment type="similarity">
    <text evidence="4 14">Belongs to the cytochrome P450 family.</text>
</comment>
<keyword evidence="7 13" id="KW-0479">Metal-binding</keyword>
<keyword evidence="10 13" id="KW-0408">Iron</keyword>
<evidence type="ECO:0000256" key="9">
    <source>
        <dbReference type="ARBA" id="ARBA00023002"/>
    </source>
</evidence>
<evidence type="ECO:0000256" key="10">
    <source>
        <dbReference type="ARBA" id="ARBA00023004"/>
    </source>
</evidence>
<evidence type="ECO:0000256" key="11">
    <source>
        <dbReference type="ARBA" id="ARBA00023033"/>
    </source>
</evidence>
<evidence type="ECO:0000256" key="8">
    <source>
        <dbReference type="ARBA" id="ARBA00022989"/>
    </source>
</evidence>
<name>A0A0H2RDD1_9AGAM</name>
<keyword evidence="8" id="KW-1133">Transmembrane helix</keyword>
<keyword evidence="9 14" id="KW-0560">Oxidoreductase</keyword>
<dbReference type="OrthoDB" id="2789670at2759"/>
<evidence type="ECO:0000256" key="3">
    <source>
        <dbReference type="ARBA" id="ARBA00005179"/>
    </source>
</evidence>
<dbReference type="PANTHER" id="PTHR46300">
    <property type="entry name" value="P450, PUTATIVE (EUROFUNG)-RELATED-RELATED"/>
    <property type="match status" value="1"/>
</dbReference>
<evidence type="ECO:0000256" key="4">
    <source>
        <dbReference type="ARBA" id="ARBA00010617"/>
    </source>
</evidence>
<dbReference type="InterPro" id="IPR001128">
    <property type="entry name" value="Cyt_P450"/>
</dbReference>
<accession>A0A0H2RDD1</accession>
<evidence type="ECO:0000256" key="14">
    <source>
        <dbReference type="RuleBase" id="RU000461"/>
    </source>
</evidence>
<evidence type="ECO:0000256" key="12">
    <source>
        <dbReference type="ARBA" id="ARBA00023136"/>
    </source>
</evidence>
<dbReference type="PROSITE" id="PS00086">
    <property type="entry name" value="CYTOCHROME_P450"/>
    <property type="match status" value="1"/>
</dbReference>
<dbReference type="InterPro" id="IPR002401">
    <property type="entry name" value="Cyt_P450_E_grp-I"/>
</dbReference>
<evidence type="ECO:0000256" key="13">
    <source>
        <dbReference type="PIRSR" id="PIRSR602401-1"/>
    </source>
</evidence>
<dbReference type="PANTHER" id="PTHR46300:SF2">
    <property type="entry name" value="CYTOCHROME P450 MONOOXYGENASE ALNH-RELATED"/>
    <property type="match status" value="1"/>
</dbReference>
<dbReference type="InterPro" id="IPR036396">
    <property type="entry name" value="Cyt_P450_sf"/>
</dbReference>
<keyword evidence="5 13" id="KW-0349">Heme</keyword>